<organism evidence="1 2">
    <name type="scientific">Halolamina pelagica</name>
    <dbReference type="NCBI Taxonomy" id="699431"/>
    <lineage>
        <taxon>Archaea</taxon>
        <taxon>Methanobacteriati</taxon>
        <taxon>Methanobacteriota</taxon>
        <taxon>Stenosarchaea group</taxon>
        <taxon>Halobacteria</taxon>
        <taxon>Halobacteriales</taxon>
        <taxon>Haloferacaceae</taxon>
    </lineage>
</organism>
<proteinExistence type="predicted"/>
<accession>A0A1I5P559</accession>
<keyword evidence="2" id="KW-1185">Reference proteome</keyword>
<reference evidence="2" key="1">
    <citation type="submission" date="2016-10" db="EMBL/GenBank/DDBJ databases">
        <authorList>
            <person name="Varghese N."/>
            <person name="Submissions S."/>
        </authorList>
    </citation>
    <scope>NUCLEOTIDE SEQUENCE [LARGE SCALE GENOMIC DNA]</scope>
    <source>
        <strain evidence="2">CGMCC 1.10329</strain>
    </source>
</reference>
<dbReference type="RefSeq" id="WP_074876038.1">
    <property type="nucleotide sequence ID" value="NZ_FOXI01000002.1"/>
</dbReference>
<gene>
    <name evidence="1" type="ORF">SAMN05216277_102360</name>
</gene>
<evidence type="ECO:0000313" key="1">
    <source>
        <dbReference type="EMBL" id="SFP29218.1"/>
    </source>
</evidence>
<dbReference type="EMBL" id="FOXI01000002">
    <property type="protein sequence ID" value="SFP29218.1"/>
    <property type="molecule type" value="Genomic_DNA"/>
</dbReference>
<protein>
    <submittedName>
        <fullName evidence="1">Uncharacterized protein</fullName>
    </submittedName>
</protein>
<dbReference type="OrthoDB" id="224413at2157"/>
<name>A0A1I5P559_9EURY</name>
<dbReference type="Proteomes" id="UP000183769">
    <property type="component" value="Unassembled WGS sequence"/>
</dbReference>
<sequence>MRALPETGQGRWRLDRHARLVVYEADAGDELVTVYDCGAAQKPPAAQFIGNLVRVRPPHEIEHTPTGYIVTLREGGTLVEQGEDHYVIEEREE</sequence>
<evidence type="ECO:0000313" key="2">
    <source>
        <dbReference type="Proteomes" id="UP000183769"/>
    </source>
</evidence>
<dbReference type="AlphaFoldDB" id="A0A1I5P559"/>